<dbReference type="OrthoDB" id="3268940at2759"/>
<dbReference type="AlphaFoldDB" id="G4TLP5"/>
<dbReference type="Proteomes" id="UP000007148">
    <property type="component" value="Unassembled WGS sequence"/>
</dbReference>
<organism evidence="2 3">
    <name type="scientific">Serendipita indica (strain DSM 11827)</name>
    <name type="common">Root endophyte fungus</name>
    <name type="synonym">Piriformospora indica</name>
    <dbReference type="NCBI Taxonomy" id="1109443"/>
    <lineage>
        <taxon>Eukaryota</taxon>
        <taxon>Fungi</taxon>
        <taxon>Dikarya</taxon>
        <taxon>Basidiomycota</taxon>
        <taxon>Agaricomycotina</taxon>
        <taxon>Agaricomycetes</taxon>
        <taxon>Sebacinales</taxon>
        <taxon>Serendipitaceae</taxon>
        <taxon>Serendipita</taxon>
    </lineage>
</organism>
<evidence type="ECO:0000313" key="3">
    <source>
        <dbReference type="Proteomes" id="UP000007148"/>
    </source>
</evidence>
<dbReference type="EMBL" id="CAFZ01000154">
    <property type="protein sequence ID" value="CCA72241.1"/>
    <property type="molecule type" value="Genomic_DNA"/>
</dbReference>
<feature type="region of interest" description="Disordered" evidence="1">
    <location>
        <begin position="396"/>
        <end position="480"/>
    </location>
</feature>
<feature type="compositionally biased region" description="Low complexity" evidence="1">
    <location>
        <begin position="315"/>
        <end position="326"/>
    </location>
</feature>
<dbReference type="GO" id="GO:0035091">
    <property type="term" value="F:phosphatidylinositol binding"/>
    <property type="evidence" value="ECO:0007669"/>
    <property type="project" value="InterPro"/>
</dbReference>
<proteinExistence type="predicted"/>
<dbReference type="InterPro" id="IPR036871">
    <property type="entry name" value="PX_dom_sf"/>
</dbReference>
<dbReference type="HOGENOM" id="CLU_361723_0_0_1"/>
<reference evidence="2 3" key="1">
    <citation type="journal article" date="2011" name="PLoS Pathog.">
        <title>Endophytic Life Strategies Decoded by Genome and Transcriptome Analyses of the Mutualistic Root Symbiont Piriformospora indica.</title>
        <authorList>
            <person name="Zuccaro A."/>
            <person name="Lahrmann U."/>
            <person name="Guldener U."/>
            <person name="Langen G."/>
            <person name="Pfiffi S."/>
            <person name="Biedenkopf D."/>
            <person name="Wong P."/>
            <person name="Samans B."/>
            <person name="Grimm C."/>
            <person name="Basiewicz M."/>
            <person name="Murat C."/>
            <person name="Martin F."/>
            <person name="Kogel K.H."/>
        </authorList>
    </citation>
    <scope>NUCLEOTIDE SEQUENCE [LARGE SCALE GENOMIC DNA]</scope>
    <source>
        <strain evidence="2 3">DSM 11827</strain>
    </source>
</reference>
<gene>
    <name evidence="2" type="ORF">PIIN_06175</name>
</gene>
<protein>
    <recommendedName>
        <fullName evidence="4">PX domain-containing protein</fullName>
    </recommendedName>
</protein>
<name>G4TLP5_SERID</name>
<feature type="compositionally biased region" description="Polar residues" evidence="1">
    <location>
        <begin position="26"/>
        <end position="42"/>
    </location>
</feature>
<sequence>MALAYSPPVSPPLTAPLRLTPKTPRSPATVQYHATSLKTPSVTREAHAPRPSSPFARPTTPAYNSTPPLSKKSKLRPSPLRVEPLCLRAGEVPIVATAGLDELSDIGSPPNATLLCTQPLVPITGKDSYPAAFSLGHSKPSGPFSRPTSPIITLGIDYDTSDVPTSAASSTINSPAIFRFDPPHNLLHPTSHSTLPKDKSLRLFERRSSRVSVASLDQLSMSICNSVPPLSARRLSQPRLSIASAISMDSSVDPISIELPRRKSSLLCAPQRTTREWSGTLSELFEGVEQLTAGLSQTVLDDRSDTSSIEEPHESTPTTLLLPRSRTSSEDSSLYTPSVSSVILSSTDTEGNLQPNLRTKRSSSALPVNQPPAICHEPSGINLKIAMERIDEVRSEASSPTQMPPTPDTALGFTNTAHNSLGSLEKRESPPPYSRGETPSTRILPPGLAVTGKVSPTATSSKPKPYIPPHLRPPSTLTPPARLASINLPPARQTRSVLMRDLPTDERASQQWDREKVTSDVRQITQRMQWDKAQKTWQLVREAERVPVIRKREISSRVEAVPQPTLQRTPAHHSRRSMPMLPPGRLEWAFIDSSMPSVTVQSEPAYRVCIAWRVLSGRNTFHHPFGVQDELKVFVLGRTSSEFYDLHQGLLHHFPLEPRRHQWTRDTEIGPLAQASIEPMSPPCDEQFVWSPNGTSWQQRREDTKTRAAALEQWMQGLMRLKQTPMAGVLESDLLRQWMTPKRDGDCERVVDDWRSDRHIGDERIARTLERLW</sequence>
<dbReference type="SUPFAM" id="SSF64268">
    <property type="entry name" value="PX domain"/>
    <property type="match status" value="1"/>
</dbReference>
<evidence type="ECO:0000256" key="1">
    <source>
        <dbReference type="SAM" id="MobiDB-lite"/>
    </source>
</evidence>
<comment type="caution">
    <text evidence="2">The sequence shown here is derived from an EMBL/GenBank/DDBJ whole genome shotgun (WGS) entry which is preliminary data.</text>
</comment>
<keyword evidence="3" id="KW-1185">Reference proteome</keyword>
<feature type="compositionally biased region" description="Polar residues" evidence="1">
    <location>
        <begin position="330"/>
        <end position="367"/>
    </location>
</feature>
<feature type="region of interest" description="Disordered" evidence="1">
    <location>
        <begin position="1"/>
        <end position="77"/>
    </location>
</feature>
<evidence type="ECO:0008006" key="4">
    <source>
        <dbReference type="Google" id="ProtNLM"/>
    </source>
</evidence>
<accession>G4TLP5</accession>
<evidence type="ECO:0000313" key="2">
    <source>
        <dbReference type="EMBL" id="CCA72241.1"/>
    </source>
</evidence>
<feature type="compositionally biased region" description="Polar residues" evidence="1">
    <location>
        <begin position="412"/>
        <end position="422"/>
    </location>
</feature>
<feature type="compositionally biased region" description="Basic and acidic residues" evidence="1">
    <location>
        <begin position="300"/>
        <end position="314"/>
    </location>
</feature>
<feature type="region of interest" description="Disordered" evidence="1">
    <location>
        <begin position="300"/>
        <end position="377"/>
    </location>
</feature>
<dbReference type="Gene3D" id="3.30.1520.10">
    <property type="entry name" value="Phox-like domain"/>
    <property type="match status" value="1"/>
</dbReference>
<dbReference type="InParanoid" id="G4TLP5"/>